<dbReference type="Pfam" id="PF03807">
    <property type="entry name" value="F420_oxidored"/>
    <property type="match status" value="1"/>
</dbReference>
<keyword evidence="4" id="KW-1185">Reference proteome</keyword>
<dbReference type="AlphaFoldDB" id="A0A563DUK0"/>
<dbReference type="Gene3D" id="3.40.50.720">
    <property type="entry name" value="NAD(P)-binding Rossmann-like Domain"/>
    <property type="match status" value="1"/>
</dbReference>
<dbReference type="InterPro" id="IPR051267">
    <property type="entry name" value="STEAP_metalloreductase"/>
</dbReference>
<gene>
    <name evidence="3" type="ORF">FGL98_19055</name>
</gene>
<dbReference type="PANTHER" id="PTHR14239">
    <property type="entry name" value="DUDULIN-RELATED"/>
    <property type="match status" value="1"/>
</dbReference>
<name>A0A563DUK0_9MICO</name>
<dbReference type="PANTHER" id="PTHR14239:SF10">
    <property type="entry name" value="REDUCTASE"/>
    <property type="match status" value="1"/>
</dbReference>
<sequence>MSNVSIIGVGNMARAIGARALEGGNSVELIGRDQAKADALARDLGSGATTRAFGSAPSGDIVILAVLYASAVPIVRQYGDALAGKIIVDMANAFAPGATGLLTPDGSSAAEQIADVAPADAHVVKAFNTLFGHVLEAGSNQRRRLDVFLAGDDAPAKQAVSSFIDSLELHPLDAGPLTMARSLEHAGLLMMGLAGNGVGHYNFALAITDLTI</sequence>
<feature type="domain" description="Pyrroline-5-carboxylate reductase catalytic N-terminal" evidence="2">
    <location>
        <begin position="4"/>
        <end position="92"/>
    </location>
</feature>
<evidence type="ECO:0000313" key="4">
    <source>
        <dbReference type="Proteomes" id="UP000320244"/>
    </source>
</evidence>
<evidence type="ECO:0000256" key="1">
    <source>
        <dbReference type="ARBA" id="ARBA00023002"/>
    </source>
</evidence>
<keyword evidence="1" id="KW-0560">Oxidoreductase</keyword>
<dbReference type="InterPro" id="IPR036291">
    <property type="entry name" value="NAD(P)-bd_dom_sf"/>
</dbReference>
<accession>A0A563DUK0</accession>
<organism evidence="3 4">
    <name type="scientific">Leekyejoonella antrihumi</name>
    <dbReference type="NCBI Taxonomy" id="1660198"/>
    <lineage>
        <taxon>Bacteria</taxon>
        <taxon>Bacillati</taxon>
        <taxon>Actinomycetota</taxon>
        <taxon>Actinomycetes</taxon>
        <taxon>Micrococcales</taxon>
        <taxon>Dermacoccaceae</taxon>
        <taxon>Leekyejoonella</taxon>
    </lineage>
</organism>
<proteinExistence type="predicted"/>
<dbReference type="Proteomes" id="UP000320244">
    <property type="component" value="Unassembled WGS sequence"/>
</dbReference>
<dbReference type="OrthoDB" id="5738121at2"/>
<protein>
    <submittedName>
        <fullName evidence="3">NADP oxidoreductase</fullName>
    </submittedName>
</protein>
<dbReference type="GO" id="GO:0016491">
    <property type="term" value="F:oxidoreductase activity"/>
    <property type="evidence" value="ECO:0007669"/>
    <property type="project" value="UniProtKB-KW"/>
</dbReference>
<evidence type="ECO:0000313" key="3">
    <source>
        <dbReference type="EMBL" id="TWP33937.1"/>
    </source>
</evidence>
<dbReference type="RefSeq" id="WP_146319439.1">
    <property type="nucleotide sequence ID" value="NZ_VCQV01000033.1"/>
</dbReference>
<reference evidence="3 4" key="2">
    <citation type="submission" date="2019-08" db="EMBL/GenBank/DDBJ databases">
        <title>Jejuicoccus antrihumi gen. nov., sp. nov., a new member of the family Dermacoccaceae isolated from a cave.</title>
        <authorList>
            <person name="Schumann P."/>
            <person name="Kim I.S."/>
        </authorList>
    </citation>
    <scope>NUCLEOTIDE SEQUENCE [LARGE SCALE GENOMIC DNA]</scope>
    <source>
        <strain evidence="3 4">C5-26</strain>
    </source>
</reference>
<dbReference type="EMBL" id="VCQV01000033">
    <property type="protein sequence ID" value="TWP33937.1"/>
    <property type="molecule type" value="Genomic_DNA"/>
</dbReference>
<evidence type="ECO:0000259" key="2">
    <source>
        <dbReference type="Pfam" id="PF03807"/>
    </source>
</evidence>
<dbReference type="SUPFAM" id="SSF51735">
    <property type="entry name" value="NAD(P)-binding Rossmann-fold domains"/>
    <property type="match status" value="1"/>
</dbReference>
<dbReference type="InterPro" id="IPR028939">
    <property type="entry name" value="P5C_Rdtase_cat_N"/>
</dbReference>
<comment type="caution">
    <text evidence="3">The sequence shown here is derived from an EMBL/GenBank/DDBJ whole genome shotgun (WGS) entry which is preliminary data.</text>
</comment>
<reference evidence="3 4" key="1">
    <citation type="submission" date="2019-05" db="EMBL/GenBank/DDBJ databases">
        <authorList>
            <person name="Lee S.D."/>
        </authorList>
    </citation>
    <scope>NUCLEOTIDE SEQUENCE [LARGE SCALE GENOMIC DNA]</scope>
    <source>
        <strain evidence="3 4">C5-26</strain>
    </source>
</reference>